<dbReference type="Gene3D" id="2.30.30.390">
    <property type="entry name" value="Hemimethylated DNA-binding domain"/>
    <property type="match status" value="1"/>
</dbReference>
<dbReference type="Gene3D" id="1.20.1280.50">
    <property type="match status" value="1"/>
</dbReference>
<dbReference type="Pfam" id="PF08755">
    <property type="entry name" value="YccV-like"/>
    <property type="match status" value="1"/>
</dbReference>
<accession>A0A2I2GG10</accession>
<dbReference type="Pfam" id="PF13369">
    <property type="entry name" value="Transglut_core2"/>
    <property type="match status" value="1"/>
</dbReference>
<dbReference type="VEuPathDB" id="FungiDB:P170DRAFT_376883"/>
<dbReference type="PANTHER" id="PTHR31350:SF27">
    <property type="entry name" value="HEMIMETHYLATED DNA-BINDING DOMAIN-CONTAINING PROTEIN"/>
    <property type="match status" value="1"/>
</dbReference>
<dbReference type="Pfam" id="PF12937">
    <property type="entry name" value="F-box-like"/>
    <property type="match status" value="1"/>
</dbReference>
<gene>
    <name evidence="2" type="ORF">P170DRAFT_376883</name>
</gene>
<evidence type="ECO:0000313" key="2">
    <source>
        <dbReference type="EMBL" id="PLB51767.1"/>
    </source>
</evidence>
<proteinExistence type="predicted"/>
<dbReference type="AlphaFoldDB" id="A0A2I2GG10"/>
<dbReference type="RefSeq" id="XP_024707069.1">
    <property type="nucleotide sequence ID" value="XM_024845382.1"/>
</dbReference>
<reference evidence="2 3" key="1">
    <citation type="submission" date="2016-12" db="EMBL/GenBank/DDBJ databases">
        <title>The genomes of Aspergillus section Nigri reveals drivers in fungal speciation.</title>
        <authorList>
            <consortium name="DOE Joint Genome Institute"/>
            <person name="Vesth T.C."/>
            <person name="Nybo J."/>
            <person name="Theobald S."/>
            <person name="Brandl J."/>
            <person name="Frisvad J.C."/>
            <person name="Nielsen K.F."/>
            <person name="Lyhne E.K."/>
            <person name="Kogle M.E."/>
            <person name="Kuo A."/>
            <person name="Riley R."/>
            <person name="Clum A."/>
            <person name="Nolan M."/>
            <person name="Lipzen A."/>
            <person name="Salamov A."/>
            <person name="Henrissat B."/>
            <person name="Wiebenga A."/>
            <person name="De Vries R.P."/>
            <person name="Grigoriev I.V."/>
            <person name="Mortensen U.H."/>
            <person name="Andersen M.R."/>
            <person name="Baker S.E."/>
        </authorList>
    </citation>
    <scope>NUCLEOTIDE SEQUENCE [LARGE SCALE GENOMIC DNA]</scope>
    <source>
        <strain evidence="2 3">IBT 23096</strain>
    </source>
</reference>
<dbReference type="Proteomes" id="UP000234275">
    <property type="component" value="Unassembled WGS sequence"/>
</dbReference>
<sequence>MVLSLDSLPQEILHNILCYCSPCSCAALEQTARRFKCIANEPVLWRLYCRSQFKFWDARHDLARRLTGPLSAVNWKALYISRHLADRSTCQILDSILVTQTGRIEKFRSILDYGCDAKDALLRNVSPPVSGCDHLARRYYSKALLAGLHRSIAVLEWTRLGNNETVPLERALGAFDLFIPESGYGSVDEIKHKLDGISAVVFVQYPDIDQFTPRDKARAIASYLRGNNLTGIEPGREYHCLEHNFLGVALKEPGHNSLPLISATIYSYVAQRLGLRAQPCGFPFHVHVIVKPPHGVDMDGNTLEGTEGDPIYMDPFRSDRETPVADLQSQLNFLGASAVERATLLGESLTSDIVLRCSKNILNSVQRMSHRPGVLNSVDVTSATYAALWSAMLLSRSSQQAEFRHYLPWLMELFATEFPFDTFLVERYIAPLFHGMVEHEHILENLHVMRAVDELPRQTKRRTSYVSNIKYRIGHVLRHRRYEYRAVIMGWDVEFDTSEHWVDRLQGGRHQSFYHVLVEDGTIRYVAEENVAIIFPHASDLPESLLMVAGKYFKRWDEDSRTFVSNIRDEYPDD</sequence>
<dbReference type="InterPro" id="IPR032698">
    <property type="entry name" value="SirB1_N"/>
</dbReference>
<keyword evidence="3" id="KW-1185">Reference proteome</keyword>
<organism evidence="2 3">
    <name type="scientific">Aspergillus steynii IBT 23096</name>
    <dbReference type="NCBI Taxonomy" id="1392250"/>
    <lineage>
        <taxon>Eukaryota</taxon>
        <taxon>Fungi</taxon>
        <taxon>Dikarya</taxon>
        <taxon>Ascomycota</taxon>
        <taxon>Pezizomycotina</taxon>
        <taxon>Eurotiomycetes</taxon>
        <taxon>Eurotiomycetidae</taxon>
        <taxon>Eurotiales</taxon>
        <taxon>Aspergillaceae</taxon>
        <taxon>Aspergillus</taxon>
        <taxon>Aspergillus subgen. Circumdati</taxon>
    </lineage>
</organism>
<feature type="domain" description="F-box" evidence="1">
    <location>
        <begin position="2"/>
        <end position="48"/>
    </location>
</feature>
<dbReference type="SUPFAM" id="SSF81383">
    <property type="entry name" value="F-box domain"/>
    <property type="match status" value="1"/>
</dbReference>
<comment type="caution">
    <text evidence="2">The sequence shown here is derived from an EMBL/GenBank/DDBJ whole genome shotgun (WGS) entry which is preliminary data.</text>
</comment>
<dbReference type="InterPro" id="IPR001810">
    <property type="entry name" value="F-box_dom"/>
</dbReference>
<dbReference type="EMBL" id="MSFO01000002">
    <property type="protein sequence ID" value="PLB51767.1"/>
    <property type="molecule type" value="Genomic_DNA"/>
</dbReference>
<dbReference type="NCBIfam" id="TIGR02097">
    <property type="entry name" value="yccV"/>
    <property type="match status" value="1"/>
</dbReference>
<dbReference type="InterPro" id="IPR011722">
    <property type="entry name" value="Hemimethylated_DNA-bd_dom"/>
</dbReference>
<dbReference type="GeneID" id="36553082"/>
<evidence type="ECO:0000313" key="3">
    <source>
        <dbReference type="Proteomes" id="UP000234275"/>
    </source>
</evidence>
<dbReference type="SMART" id="SM00992">
    <property type="entry name" value="YccV-like"/>
    <property type="match status" value="1"/>
</dbReference>
<dbReference type="InterPro" id="IPR036623">
    <property type="entry name" value="Hemimethylated_DNA-bd_sf"/>
</dbReference>
<dbReference type="SUPFAM" id="SSF141255">
    <property type="entry name" value="YccV-like"/>
    <property type="match status" value="1"/>
</dbReference>
<dbReference type="InterPro" id="IPR036047">
    <property type="entry name" value="F-box-like_dom_sf"/>
</dbReference>
<dbReference type="PROSITE" id="PS50181">
    <property type="entry name" value="FBOX"/>
    <property type="match status" value="1"/>
</dbReference>
<name>A0A2I2GG10_9EURO</name>
<protein>
    <submittedName>
        <fullName evidence="2">YccV-like-domain-containing protein</fullName>
    </submittedName>
</protein>
<dbReference type="GO" id="GO:0003677">
    <property type="term" value="F:DNA binding"/>
    <property type="evidence" value="ECO:0007669"/>
    <property type="project" value="InterPro"/>
</dbReference>
<evidence type="ECO:0000259" key="1">
    <source>
        <dbReference type="PROSITE" id="PS50181"/>
    </source>
</evidence>
<dbReference type="PANTHER" id="PTHR31350">
    <property type="entry name" value="SI:DKEY-261L7.2"/>
    <property type="match status" value="1"/>
</dbReference>
<dbReference type="STRING" id="1392250.A0A2I2GG10"/>
<dbReference type="OrthoDB" id="28868at2759"/>